<evidence type="ECO:0000313" key="2">
    <source>
        <dbReference type="Proteomes" id="UP001165064"/>
    </source>
</evidence>
<reference evidence="1" key="1">
    <citation type="submission" date="2023-04" db="EMBL/GenBank/DDBJ databases">
        <title>Ambrosiozyma monospora NBRC 10751.</title>
        <authorList>
            <person name="Ichikawa N."/>
            <person name="Sato H."/>
            <person name="Tonouchi N."/>
        </authorList>
    </citation>
    <scope>NUCLEOTIDE SEQUENCE</scope>
    <source>
        <strain evidence="1">NBRC 10751</strain>
    </source>
</reference>
<name>A0ACB5T677_AMBMO</name>
<gene>
    <name evidence="1" type="ORF">Amon02_000549500</name>
</gene>
<proteinExistence type="predicted"/>
<organism evidence="1 2">
    <name type="scientific">Ambrosiozyma monospora</name>
    <name type="common">Yeast</name>
    <name type="synonym">Endomycopsis monosporus</name>
    <dbReference type="NCBI Taxonomy" id="43982"/>
    <lineage>
        <taxon>Eukaryota</taxon>
        <taxon>Fungi</taxon>
        <taxon>Dikarya</taxon>
        <taxon>Ascomycota</taxon>
        <taxon>Saccharomycotina</taxon>
        <taxon>Pichiomycetes</taxon>
        <taxon>Pichiales</taxon>
        <taxon>Pichiaceae</taxon>
        <taxon>Ambrosiozyma</taxon>
    </lineage>
</organism>
<accession>A0ACB5T677</accession>
<dbReference type="Proteomes" id="UP001165064">
    <property type="component" value="Unassembled WGS sequence"/>
</dbReference>
<keyword evidence="2" id="KW-1185">Reference proteome</keyword>
<sequence>MILSTIIQELSKRDSCSGKNSDSQMCETGSSTSTTTIVCATVIPVCALAIGLGFMGWKAYKRNKEEALDDDNPDFNGENTVLPDYPALDDLKGGPYYNNSANNSANPFEGPNEKYARAGMDTASNFSQPKLGGAGNVRASRVESFVLPFAEETHSKHSLEILSKQLVMASLRPDPLIIYPKI</sequence>
<protein>
    <submittedName>
        <fullName evidence="1">Unnamed protein product</fullName>
    </submittedName>
</protein>
<comment type="caution">
    <text evidence="1">The sequence shown here is derived from an EMBL/GenBank/DDBJ whole genome shotgun (WGS) entry which is preliminary data.</text>
</comment>
<evidence type="ECO:0000313" key="1">
    <source>
        <dbReference type="EMBL" id="GME82401.1"/>
    </source>
</evidence>
<dbReference type="EMBL" id="BSXS01004055">
    <property type="protein sequence ID" value="GME82401.1"/>
    <property type="molecule type" value="Genomic_DNA"/>
</dbReference>